<dbReference type="GO" id="GO:0009066">
    <property type="term" value="P:aspartate family amino acid metabolic process"/>
    <property type="evidence" value="ECO:0007669"/>
    <property type="project" value="UniProtKB-ARBA"/>
</dbReference>
<dbReference type="SFLD" id="SFLDS00057">
    <property type="entry name" value="Glutaminase/Asparaginase"/>
    <property type="match status" value="1"/>
</dbReference>
<dbReference type="Pfam" id="PF00710">
    <property type="entry name" value="Asparaginase"/>
    <property type="match status" value="1"/>
</dbReference>
<evidence type="ECO:0000259" key="3">
    <source>
        <dbReference type="Pfam" id="PF00710"/>
    </source>
</evidence>
<feature type="binding site" evidence="2">
    <location>
        <position position="86"/>
    </location>
    <ligand>
        <name>substrate</name>
    </ligand>
</feature>
<reference evidence="5 6" key="1">
    <citation type="journal article" date="2015" name="Nat. Commun.">
        <title>Outbred genome sequencing and CRISPR/Cas9 gene editing in butterflies.</title>
        <authorList>
            <person name="Li X."/>
            <person name="Fan D."/>
            <person name="Zhang W."/>
            <person name="Liu G."/>
            <person name="Zhang L."/>
            <person name="Zhao L."/>
            <person name="Fang X."/>
            <person name="Chen L."/>
            <person name="Dong Y."/>
            <person name="Chen Y."/>
            <person name="Ding Y."/>
            <person name="Zhao R."/>
            <person name="Feng M."/>
            <person name="Zhu Y."/>
            <person name="Feng Y."/>
            <person name="Jiang X."/>
            <person name="Zhu D."/>
            <person name="Xiang H."/>
            <person name="Feng X."/>
            <person name="Li S."/>
            <person name="Wang J."/>
            <person name="Zhang G."/>
            <person name="Kronforst M.R."/>
            <person name="Wang W."/>
        </authorList>
    </citation>
    <scope>NUCLEOTIDE SEQUENCE [LARGE SCALE GENOMIC DNA]</scope>
    <source>
        <strain evidence="5">Ya'a_city_454_Pm</strain>
        <tissue evidence="5">Whole body</tissue>
    </source>
</reference>
<evidence type="ECO:0000313" key="6">
    <source>
        <dbReference type="Proteomes" id="UP000053240"/>
    </source>
</evidence>
<dbReference type="InterPro" id="IPR036152">
    <property type="entry name" value="Asp/glu_Ase-like_sf"/>
</dbReference>
<sequence length="459" mass="51277">MAAPRRVLVIYTGGTFGMLKNEKGVLVPQKNIEKVIRGLPQLHDNEYWKKHLANTEMKEYLAIPDGKDTEQKIFYKIHEYDELKDSSDFTIDDWLKMVRDIKRFYHEYDGFVVLHGTDTTAYGASVLSFMLEVVGKTVVLTGAQVPIFQPRSDGNNNFLCAVLIAATQYIPEVTVFFGAKLFRGCRVKKVSNTRIYAFDSPNFPPLLEAKTTLDIDSRMLIHPRGSVPDVCRIHDELSTKVYVLKVAPTITPELIRAVFNGMEGVVLETYGNGNIPIKRKEIYKEIEHAVKNNVLVVNVTQCINGTVLGKAIYETGLLLVECGVVPAFDMTAEAALAKLSYVLTKTELSYAEKVETYGNGNIPIKRKEIYKEIERAVKNNVLVVNVTQCINGTVLGKAIYETGLLLVECGVVPAFDMTAEAALAKLSYVLTKTELSYAEKVELMKTNIRGELYNPAHST</sequence>
<evidence type="ECO:0000256" key="2">
    <source>
        <dbReference type="PIRSR" id="PIRSR001220-2"/>
    </source>
</evidence>
<gene>
    <name evidence="5" type="ORF">RR48_10005</name>
</gene>
<dbReference type="SMART" id="SM00870">
    <property type="entry name" value="Asparaginase"/>
    <property type="match status" value="1"/>
</dbReference>
<dbReference type="STRING" id="76193.A0A194RES1"/>
<evidence type="ECO:0000313" key="5">
    <source>
        <dbReference type="EMBL" id="KPJ15959.1"/>
    </source>
</evidence>
<dbReference type="AlphaFoldDB" id="A0A194RES1"/>
<dbReference type="Proteomes" id="UP000053240">
    <property type="component" value="Unassembled WGS sequence"/>
</dbReference>
<dbReference type="SUPFAM" id="SSF53774">
    <property type="entry name" value="Glutaminase/Asparaginase"/>
    <property type="match status" value="2"/>
</dbReference>
<feature type="domain" description="L-asparaginase N-terminal" evidence="3">
    <location>
        <begin position="6"/>
        <end position="213"/>
    </location>
</feature>
<proteinExistence type="predicted"/>
<dbReference type="InterPro" id="IPR027473">
    <property type="entry name" value="L-asparaginase_C"/>
</dbReference>
<evidence type="ECO:0000256" key="1">
    <source>
        <dbReference type="ARBA" id="ARBA00012920"/>
    </source>
</evidence>
<dbReference type="Gene3D" id="3.40.50.1170">
    <property type="entry name" value="L-asparaginase, N-terminal domain"/>
    <property type="match status" value="1"/>
</dbReference>
<accession>A0A194RES1</accession>
<dbReference type="InParanoid" id="A0A194RES1"/>
<dbReference type="InterPro" id="IPR041725">
    <property type="entry name" value="L-asparaginase_I"/>
</dbReference>
<dbReference type="GO" id="GO:0004067">
    <property type="term" value="F:asparaginase activity"/>
    <property type="evidence" value="ECO:0007669"/>
    <property type="project" value="UniProtKB-UniRule"/>
</dbReference>
<dbReference type="InterPro" id="IPR040919">
    <property type="entry name" value="Asparaginase_C"/>
</dbReference>
<dbReference type="InterPro" id="IPR037152">
    <property type="entry name" value="L-asparaginase_N_sf"/>
</dbReference>
<dbReference type="Pfam" id="PF17763">
    <property type="entry name" value="Asparaginase_C"/>
    <property type="match status" value="2"/>
</dbReference>
<keyword evidence="6" id="KW-1185">Reference proteome</keyword>
<dbReference type="InterPro" id="IPR027474">
    <property type="entry name" value="L-asparaginase_N"/>
</dbReference>
<dbReference type="Gene3D" id="3.40.50.40">
    <property type="match status" value="2"/>
</dbReference>
<feature type="domain" description="Asparaginase/glutaminase C-terminal" evidence="4">
    <location>
        <begin position="354"/>
        <end position="441"/>
    </location>
</feature>
<name>A0A194RES1_PAPMA</name>
<dbReference type="PROSITE" id="PS51732">
    <property type="entry name" value="ASN_GLN_ASE_3"/>
    <property type="match status" value="2"/>
</dbReference>
<feature type="binding site" evidence="2">
    <location>
        <begin position="117"/>
        <end position="118"/>
    </location>
    <ligand>
        <name>substrate</name>
    </ligand>
</feature>
<dbReference type="PANTHER" id="PTHR11707:SF28">
    <property type="entry name" value="60 KDA LYSOPHOSPHOLIPASE"/>
    <property type="match status" value="1"/>
</dbReference>
<dbReference type="PIRSF" id="PIRSF001220">
    <property type="entry name" value="L-ASNase_gatD"/>
    <property type="match status" value="1"/>
</dbReference>
<protein>
    <recommendedName>
        <fullName evidence="1">asparaginase</fullName>
        <ecNumber evidence="1">3.5.1.1</ecNumber>
    </recommendedName>
</protein>
<organism evidence="5 6">
    <name type="scientific">Papilio machaon</name>
    <name type="common">Old World swallowtail butterfly</name>
    <dbReference type="NCBI Taxonomy" id="76193"/>
    <lineage>
        <taxon>Eukaryota</taxon>
        <taxon>Metazoa</taxon>
        <taxon>Ecdysozoa</taxon>
        <taxon>Arthropoda</taxon>
        <taxon>Hexapoda</taxon>
        <taxon>Insecta</taxon>
        <taxon>Pterygota</taxon>
        <taxon>Neoptera</taxon>
        <taxon>Endopterygota</taxon>
        <taxon>Lepidoptera</taxon>
        <taxon>Glossata</taxon>
        <taxon>Ditrysia</taxon>
        <taxon>Papilionoidea</taxon>
        <taxon>Papilionidae</taxon>
        <taxon>Papilioninae</taxon>
        <taxon>Papilio</taxon>
    </lineage>
</organism>
<dbReference type="PRINTS" id="PR00139">
    <property type="entry name" value="ASNGLNASE"/>
</dbReference>
<feature type="domain" description="Asparaginase/glutaminase C-terminal" evidence="4">
    <location>
        <begin position="240"/>
        <end position="347"/>
    </location>
</feature>
<evidence type="ECO:0000259" key="4">
    <source>
        <dbReference type="Pfam" id="PF17763"/>
    </source>
</evidence>
<dbReference type="PANTHER" id="PTHR11707">
    <property type="entry name" value="L-ASPARAGINASE"/>
    <property type="match status" value="1"/>
</dbReference>
<dbReference type="EC" id="3.5.1.1" evidence="1"/>
<dbReference type="EMBL" id="KQ460323">
    <property type="protein sequence ID" value="KPJ15959.1"/>
    <property type="molecule type" value="Genomic_DNA"/>
</dbReference>
<dbReference type="CDD" id="cd08963">
    <property type="entry name" value="L-asparaginase_I"/>
    <property type="match status" value="1"/>
</dbReference>
<dbReference type="PIRSF" id="PIRSF500176">
    <property type="entry name" value="L_ASNase"/>
    <property type="match status" value="1"/>
</dbReference>
<dbReference type="InterPro" id="IPR006034">
    <property type="entry name" value="Asparaginase/glutaminase-like"/>
</dbReference>